<evidence type="ECO:0000256" key="2">
    <source>
        <dbReference type="SAM" id="MobiDB-lite"/>
    </source>
</evidence>
<dbReference type="Pfam" id="PF03780">
    <property type="entry name" value="Asp23"/>
    <property type="match status" value="1"/>
</dbReference>
<dbReference type="KEGG" id="blr:BRLA_c016780"/>
<name>A0A075R063_BRELA</name>
<reference evidence="3 4" key="1">
    <citation type="journal article" date="2011" name="J. Bacteriol.">
        <title>Genome sequence of Brevibacillus laterosporus LMG 15441, a pathogen of invertebrates.</title>
        <authorList>
            <person name="Djukic M."/>
            <person name="Poehlein A."/>
            <person name="Thurmer A."/>
            <person name="Daniel R."/>
        </authorList>
    </citation>
    <scope>NUCLEOTIDE SEQUENCE [LARGE SCALE GENOMIC DNA]</scope>
    <source>
        <strain evidence="3 4">LMG 15441</strain>
    </source>
</reference>
<dbReference type="STRING" id="1042163.BRLA_c016780"/>
<dbReference type="RefSeq" id="WP_003337891.1">
    <property type="nucleotide sequence ID" value="NZ_CP007806.1"/>
</dbReference>
<organism evidence="3 4">
    <name type="scientific">Brevibacillus laterosporus LMG 15441</name>
    <dbReference type="NCBI Taxonomy" id="1042163"/>
    <lineage>
        <taxon>Bacteria</taxon>
        <taxon>Bacillati</taxon>
        <taxon>Bacillota</taxon>
        <taxon>Bacilli</taxon>
        <taxon>Bacillales</taxon>
        <taxon>Paenibacillaceae</taxon>
        <taxon>Brevibacillus</taxon>
    </lineage>
</organism>
<feature type="region of interest" description="Disordered" evidence="2">
    <location>
        <begin position="123"/>
        <end position="143"/>
    </location>
</feature>
<evidence type="ECO:0000313" key="4">
    <source>
        <dbReference type="Proteomes" id="UP000005850"/>
    </source>
</evidence>
<keyword evidence="4" id="KW-1185">Reference proteome</keyword>
<dbReference type="InterPro" id="IPR005531">
    <property type="entry name" value="Asp23"/>
</dbReference>
<evidence type="ECO:0000313" key="3">
    <source>
        <dbReference type="EMBL" id="AIG26002.1"/>
    </source>
</evidence>
<dbReference type="EMBL" id="CP007806">
    <property type="protein sequence ID" value="AIG26002.1"/>
    <property type="molecule type" value="Genomic_DNA"/>
</dbReference>
<dbReference type="AlphaFoldDB" id="A0A075R063"/>
<protein>
    <submittedName>
        <fullName evidence="3">Alkaline shock protein</fullName>
    </submittedName>
</protein>
<accession>A0A075R063</accession>
<proteinExistence type="inferred from homology"/>
<dbReference type="eggNOG" id="COG1302">
    <property type="taxonomic scope" value="Bacteria"/>
</dbReference>
<gene>
    <name evidence="3" type="ORF">BRLA_c016780</name>
</gene>
<sequence length="143" mass="15406">MEFIDAEETKSELGKIQIAPEVLEVIAGMASAEVEGVAHMSGGLVGDFVEKLGKKNAARGVRVEVGSKEAAVDVSIIVKYGHRIPEVARNIQDSVRNAIEAMTGLSVVEVNVHIIDVELKSEEKVQPAATPPATQTEEYQRVR</sequence>
<dbReference type="HOGENOM" id="CLU_113198_4_2_9"/>
<evidence type="ECO:0000256" key="1">
    <source>
        <dbReference type="ARBA" id="ARBA00005721"/>
    </source>
</evidence>
<dbReference type="Proteomes" id="UP000005850">
    <property type="component" value="Chromosome"/>
</dbReference>
<dbReference type="PANTHER" id="PTHR34297">
    <property type="entry name" value="HYPOTHETICAL CYTOSOLIC PROTEIN-RELATED"/>
    <property type="match status" value="1"/>
</dbReference>
<comment type="similarity">
    <text evidence="1">Belongs to the asp23 family.</text>
</comment>